<evidence type="ECO:0000256" key="1">
    <source>
        <dbReference type="ARBA" id="ARBA00018672"/>
    </source>
</evidence>
<dbReference type="SMART" id="SM00448">
    <property type="entry name" value="REC"/>
    <property type="match status" value="1"/>
</dbReference>
<feature type="modified residue" description="4-aspartylphosphate" evidence="3">
    <location>
        <position position="53"/>
    </location>
</feature>
<dbReference type="Pfam" id="PF00072">
    <property type="entry name" value="Response_reg"/>
    <property type="match status" value="1"/>
</dbReference>
<evidence type="ECO:0000256" key="2">
    <source>
        <dbReference type="ARBA" id="ARBA00024867"/>
    </source>
</evidence>
<dbReference type="InterPro" id="IPR003607">
    <property type="entry name" value="HD/PDEase_dom"/>
</dbReference>
<evidence type="ECO:0000256" key="3">
    <source>
        <dbReference type="PROSITE-ProRule" id="PRU00169"/>
    </source>
</evidence>
<dbReference type="InterPro" id="IPR001789">
    <property type="entry name" value="Sig_transdc_resp-reg_receiver"/>
</dbReference>
<dbReference type="InterPro" id="IPR011006">
    <property type="entry name" value="CheY-like_superfamily"/>
</dbReference>
<protein>
    <recommendedName>
        <fullName evidence="1">Stage 0 sporulation protein A homolog</fullName>
    </recommendedName>
</protein>
<dbReference type="SUPFAM" id="SSF109604">
    <property type="entry name" value="HD-domain/PDEase-like"/>
    <property type="match status" value="1"/>
</dbReference>
<dbReference type="OrthoDB" id="9804747at2"/>
<organism evidence="7 8">
    <name type="scientific">Butyrivibrio proteoclasticus</name>
    <dbReference type="NCBI Taxonomy" id="43305"/>
    <lineage>
        <taxon>Bacteria</taxon>
        <taxon>Bacillati</taxon>
        <taxon>Bacillota</taxon>
        <taxon>Clostridia</taxon>
        <taxon>Lachnospirales</taxon>
        <taxon>Lachnospiraceae</taxon>
        <taxon>Butyrivibrio</taxon>
    </lineage>
</organism>
<dbReference type="PANTHER" id="PTHR45228:SF1">
    <property type="entry name" value="CYCLIC DI-GMP PHOSPHODIESTERASE TM_0186"/>
    <property type="match status" value="1"/>
</dbReference>
<keyword evidence="8" id="KW-1185">Reference proteome</keyword>
<dbReference type="PROSITE" id="PS51831">
    <property type="entry name" value="HD"/>
    <property type="match status" value="1"/>
</dbReference>
<dbReference type="InterPro" id="IPR006674">
    <property type="entry name" value="HD_domain"/>
</dbReference>
<evidence type="ECO:0000259" key="5">
    <source>
        <dbReference type="PROSITE" id="PS51831"/>
    </source>
</evidence>
<dbReference type="Pfam" id="PF13487">
    <property type="entry name" value="HD_5"/>
    <property type="match status" value="1"/>
</dbReference>
<dbReference type="AlphaFoldDB" id="A0A1I5QER1"/>
<evidence type="ECO:0000259" key="4">
    <source>
        <dbReference type="PROSITE" id="PS50110"/>
    </source>
</evidence>
<dbReference type="Proteomes" id="UP000182624">
    <property type="component" value="Unassembled WGS sequence"/>
</dbReference>
<accession>A0A1I5QER1</accession>
<dbReference type="Gene3D" id="1.10.3210.10">
    <property type="entry name" value="Hypothetical protein af1432"/>
    <property type="match status" value="1"/>
</dbReference>
<dbReference type="EMBL" id="FOXO01000002">
    <property type="protein sequence ID" value="SFP44804.1"/>
    <property type="molecule type" value="Genomic_DNA"/>
</dbReference>
<feature type="domain" description="HD-GYP" evidence="6">
    <location>
        <begin position="143"/>
        <end position="338"/>
    </location>
</feature>
<dbReference type="PANTHER" id="PTHR45228">
    <property type="entry name" value="CYCLIC DI-GMP PHOSPHODIESTERASE TM_0186-RELATED"/>
    <property type="match status" value="1"/>
</dbReference>
<name>A0A1I5QER1_9FIRM</name>
<feature type="domain" description="Response regulatory" evidence="4">
    <location>
        <begin position="4"/>
        <end position="123"/>
    </location>
</feature>
<dbReference type="PROSITE" id="PS51832">
    <property type="entry name" value="HD_GYP"/>
    <property type="match status" value="1"/>
</dbReference>
<dbReference type="CDD" id="cd00077">
    <property type="entry name" value="HDc"/>
    <property type="match status" value="1"/>
</dbReference>
<reference evidence="8" key="1">
    <citation type="submission" date="2016-10" db="EMBL/GenBank/DDBJ databases">
        <authorList>
            <person name="Varghese N."/>
            <person name="Submissions S."/>
        </authorList>
    </citation>
    <scope>NUCLEOTIDE SEQUENCE [LARGE SCALE GENOMIC DNA]</scope>
    <source>
        <strain evidence="8">P18</strain>
    </source>
</reference>
<dbReference type="GO" id="GO:0000160">
    <property type="term" value="P:phosphorelay signal transduction system"/>
    <property type="evidence" value="ECO:0007669"/>
    <property type="project" value="InterPro"/>
</dbReference>
<comment type="function">
    <text evidence="2">May play the central regulatory role in sporulation. It may be an element of the effector pathway responsible for the activation of sporulation genes in response to nutritional stress. Spo0A may act in concert with spo0H (a sigma factor) to control the expression of some genes that are critical to the sporulation process.</text>
</comment>
<evidence type="ECO:0000313" key="8">
    <source>
        <dbReference type="Proteomes" id="UP000182624"/>
    </source>
</evidence>
<dbReference type="SMART" id="SM00471">
    <property type="entry name" value="HDc"/>
    <property type="match status" value="1"/>
</dbReference>
<dbReference type="SUPFAM" id="SSF52172">
    <property type="entry name" value="CheY-like"/>
    <property type="match status" value="1"/>
</dbReference>
<dbReference type="InterPro" id="IPR052020">
    <property type="entry name" value="Cyclic_di-GMP/3'3'-cGAMP_PDE"/>
</dbReference>
<keyword evidence="3" id="KW-0597">Phosphoprotein</keyword>
<evidence type="ECO:0000313" key="7">
    <source>
        <dbReference type="EMBL" id="SFP44804.1"/>
    </source>
</evidence>
<dbReference type="Gene3D" id="3.40.50.2300">
    <property type="match status" value="1"/>
</dbReference>
<dbReference type="RefSeq" id="WP_074883413.1">
    <property type="nucleotide sequence ID" value="NZ_FOXO01000002.1"/>
</dbReference>
<proteinExistence type="predicted"/>
<evidence type="ECO:0000259" key="6">
    <source>
        <dbReference type="PROSITE" id="PS51832"/>
    </source>
</evidence>
<dbReference type="PROSITE" id="PS50110">
    <property type="entry name" value="RESPONSE_REGULATORY"/>
    <property type="match status" value="1"/>
</dbReference>
<sequence length="339" mass="38496">MAYKIVVVDDDPAMIAAIRNILISADMKAIPMTSGKVLLDFIELQTADLILLDVIMPEMDGLETLSALREKEKKLGKRQIPVIFLTAEDNRYIEKRALELGAMDFIKKPFVPEILTLRVSHCIELITLQNELTKEVKKKTKENEQLFLGIVKSLAAAIDAKDTYTNGHSVRVAEYSQEIAKRAGFDEDMQQRIYITGLLHDVGKIGVPDAIINKEGKLDDVEYEIIKSHPEKGSTILKNIKEMPELTIGAKWHHERYDGKGYPEGLSSDQIPEEARIIAIADSYDAMSSNRSYRRSMPQEKVRAEIEKGKGTQFDPYFADIMLQMIDEDKNYDMREKET</sequence>
<dbReference type="InterPro" id="IPR037522">
    <property type="entry name" value="HD_GYP_dom"/>
</dbReference>
<gene>
    <name evidence="7" type="ORF">SAMN04487928_10289</name>
</gene>
<feature type="domain" description="HD" evidence="5">
    <location>
        <begin position="165"/>
        <end position="287"/>
    </location>
</feature>